<keyword evidence="1" id="KW-0808">Transferase</keyword>
<dbReference type="EMBL" id="JAGGLG010000002">
    <property type="protein sequence ID" value="MBP2017059.1"/>
    <property type="molecule type" value="Genomic_DNA"/>
</dbReference>
<keyword evidence="5" id="KW-1185">Reference proteome</keyword>
<dbReference type="Pfam" id="PF06094">
    <property type="entry name" value="GGACT"/>
    <property type="match status" value="1"/>
</dbReference>
<reference evidence="4 5" key="1">
    <citation type="submission" date="2021-03" db="EMBL/GenBank/DDBJ databases">
        <title>Genomic Encyclopedia of Type Strains, Phase IV (KMG-IV): sequencing the most valuable type-strain genomes for metagenomic binning, comparative biology and taxonomic classification.</title>
        <authorList>
            <person name="Goeker M."/>
        </authorList>
    </citation>
    <scope>NUCLEOTIDE SEQUENCE [LARGE SCALE GENOMIC DNA]</scope>
    <source>
        <strain evidence="4 5">DSM 27138</strain>
    </source>
</reference>
<sequence length="115" mass="13120">MNLFAYGTLEDRRTLARLLGRTPAGGVRAVLHGYRRWETTLGYPVILPEPGAACEGTVYFGLHFPDWERLDLYENVHTVPAPYTRRLVQVQGRHGAINAFTYVGNLNYFRTRLIP</sequence>
<evidence type="ECO:0000313" key="4">
    <source>
        <dbReference type="EMBL" id="MBP2017059.1"/>
    </source>
</evidence>
<dbReference type="PANTHER" id="PTHR31544:SF2">
    <property type="entry name" value="AIG2-LIKE PROTEIN D"/>
    <property type="match status" value="1"/>
</dbReference>
<organism evidence="4 5">
    <name type="scientific">Symbiobacterium terraclitae</name>
    <dbReference type="NCBI Taxonomy" id="557451"/>
    <lineage>
        <taxon>Bacteria</taxon>
        <taxon>Bacillati</taxon>
        <taxon>Bacillota</taxon>
        <taxon>Clostridia</taxon>
        <taxon>Eubacteriales</taxon>
        <taxon>Symbiobacteriaceae</taxon>
        <taxon>Symbiobacterium</taxon>
    </lineage>
</organism>
<dbReference type="SUPFAM" id="SSF110857">
    <property type="entry name" value="Gamma-glutamyl cyclotransferase-like"/>
    <property type="match status" value="1"/>
</dbReference>
<evidence type="ECO:0000256" key="2">
    <source>
        <dbReference type="ARBA" id="ARBA00030602"/>
    </source>
</evidence>
<proteinExistence type="predicted"/>
<feature type="domain" description="Gamma-glutamylcyclotransferase AIG2-like" evidence="3">
    <location>
        <begin position="3"/>
        <end position="104"/>
    </location>
</feature>
<dbReference type="CDD" id="cd06661">
    <property type="entry name" value="GGCT_like"/>
    <property type="match status" value="1"/>
</dbReference>
<dbReference type="Proteomes" id="UP001519289">
    <property type="component" value="Unassembled WGS sequence"/>
</dbReference>
<dbReference type="InterPro" id="IPR045038">
    <property type="entry name" value="AIG2-like"/>
</dbReference>
<dbReference type="Gene3D" id="3.10.490.10">
    <property type="entry name" value="Gamma-glutamyl cyclotransferase-like"/>
    <property type="match status" value="1"/>
</dbReference>
<comment type="caution">
    <text evidence="4">The sequence shown here is derived from an EMBL/GenBank/DDBJ whole genome shotgun (WGS) entry which is preliminary data.</text>
</comment>
<dbReference type="RefSeq" id="WP_209465209.1">
    <property type="nucleotide sequence ID" value="NZ_JAGGLG010000002.1"/>
</dbReference>
<evidence type="ECO:0000256" key="1">
    <source>
        <dbReference type="ARBA" id="ARBA00022679"/>
    </source>
</evidence>
<name>A0ABS4JRI9_9FIRM</name>
<protein>
    <recommendedName>
        <fullName evidence="2">Putative gamma-glutamylcyclotransferase</fullName>
    </recommendedName>
</protein>
<dbReference type="PANTHER" id="PTHR31544">
    <property type="entry name" value="AIG2-LIKE PROTEIN D"/>
    <property type="match status" value="1"/>
</dbReference>
<dbReference type="InterPro" id="IPR013024">
    <property type="entry name" value="GGCT-like"/>
</dbReference>
<evidence type="ECO:0000313" key="5">
    <source>
        <dbReference type="Proteomes" id="UP001519289"/>
    </source>
</evidence>
<accession>A0ABS4JRI9</accession>
<dbReference type="InterPro" id="IPR036568">
    <property type="entry name" value="GGCT-like_sf"/>
</dbReference>
<dbReference type="InterPro" id="IPR009288">
    <property type="entry name" value="AIG2-like_dom"/>
</dbReference>
<gene>
    <name evidence="4" type="ORF">J2Z79_000433</name>
</gene>
<evidence type="ECO:0000259" key="3">
    <source>
        <dbReference type="Pfam" id="PF06094"/>
    </source>
</evidence>